<feature type="region of interest" description="Disordered" evidence="1">
    <location>
        <begin position="37"/>
        <end position="66"/>
    </location>
</feature>
<proteinExistence type="predicted"/>
<reference evidence="3 4" key="1">
    <citation type="submission" date="2024-11" db="EMBL/GenBank/DDBJ databases">
        <title>Adaptive evolution of stress response genes in parasites aligns with host niche diversity.</title>
        <authorList>
            <person name="Hahn C."/>
            <person name="Resl P."/>
        </authorList>
    </citation>
    <scope>NUCLEOTIDE SEQUENCE [LARGE SCALE GENOMIC DNA]</scope>
    <source>
        <strain evidence="3">EGGRZ-B1_66</strain>
        <tissue evidence="3">Body</tissue>
    </source>
</reference>
<gene>
    <name evidence="3" type="ORF">Ciccas_011399</name>
</gene>
<keyword evidence="2" id="KW-1133">Transmembrane helix</keyword>
<dbReference type="Proteomes" id="UP001626550">
    <property type="component" value="Unassembled WGS sequence"/>
</dbReference>
<keyword evidence="2" id="KW-0812">Transmembrane</keyword>
<keyword evidence="2" id="KW-0472">Membrane</keyword>
<evidence type="ECO:0000313" key="4">
    <source>
        <dbReference type="Proteomes" id="UP001626550"/>
    </source>
</evidence>
<dbReference type="AlphaFoldDB" id="A0ABD2PT09"/>
<feature type="transmembrane region" description="Helical" evidence="2">
    <location>
        <begin position="83"/>
        <end position="104"/>
    </location>
</feature>
<evidence type="ECO:0000256" key="1">
    <source>
        <dbReference type="SAM" id="MobiDB-lite"/>
    </source>
</evidence>
<sequence length="158" mass="17187">PGPGQRLPPLESQSMPILTPSWGTVPRRLLLPDLGVTSVDSMLPPPPPESDNLQTAPPPVEDIAGQSFPQDVEQHRQSIIHNVVFPIIGVGLLLLVLLILGASFRACRRQRHLRGKNIPGHLASASSAELYKPQQHANYNVPSGLDYLPVNPMLDHNS</sequence>
<evidence type="ECO:0000313" key="3">
    <source>
        <dbReference type="EMBL" id="KAL3310042.1"/>
    </source>
</evidence>
<comment type="caution">
    <text evidence="3">The sequence shown here is derived from an EMBL/GenBank/DDBJ whole genome shotgun (WGS) entry which is preliminary data.</text>
</comment>
<dbReference type="EMBL" id="JBJKFK010003297">
    <property type="protein sequence ID" value="KAL3310042.1"/>
    <property type="molecule type" value="Genomic_DNA"/>
</dbReference>
<protein>
    <submittedName>
        <fullName evidence="3">Uncharacterized protein</fullName>
    </submittedName>
</protein>
<keyword evidence="4" id="KW-1185">Reference proteome</keyword>
<accession>A0ABD2PT09</accession>
<organism evidence="3 4">
    <name type="scientific">Cichlidogyrus casuarinus</name>
    <dbReference type="NCBI Taxonomy" id="1844966"/>
    <lineage>
        <taxon>Eukaryota</taxon>
        <taxon>Metazoa</taxon>
        <taxon>Spiralia</taxon>
        <taxon>Lophotrochozoa</taxon>
        <taxon>Platyhelminthes</taxon>
        <taxon>Monogenea</taxon>
        <taxon>Monopisthocotylea</taxon>
        <taxon>Dactylogyridea</taxon>
        <taxon>Ancyrocephalidae</taxon>
        <taxon>Cichlidogyrus</taxon>
    </lineage>
</organism>
<evidence type="ECO:0000256" key="2">
    <source>
        <dbReference type="SAM" id="Phobius"/>
    </source>
</evidence>
<name>A0ABD2PT09_9PLAT</name>
<feature type="non-terminal residue" evidence="3">
    <location>
        <position position="1"/>
    </location>
</feature>